<feature type="signal peptide" evidence="1">
    <location>
        <begin position="1"/>
        <end position="21"/>
    </location>
</feature>
<comment type="caution">
    <text evidence="2">The sequence shown here is derived from an EMBL/GenBank/DDBJ whole genome shotgun (WGS) entry which is preliminary data.</text>
</comment>
<proteinExistence type="predicted"/>
<dbReference type="Proteomes" id="UP001606099">
    <property type="component" value="Unassembled WGS sequence"/>
</dbReference>
<name>A0ABW7FUD8_9BURK</name>
<protein>
    <submittedName>
        <fullName evidence="2">Uncharacterized protein</fullName>
    </submittedName>
</protein>
<accession>A0ABW7FUD8</accession>
<feature type="chain" id="PRO_5047542707" evidence="1">
    <location>
        <begin position="22"/>
        <end position="259"/>
    </location>
</feature>
<evidence type="ECO:0000313" key="3">
    <source>
        <dbReference type="Proteomes" id="UP001606099"/>
    </source>
</evidence>
<keyword evidence="3" id="KW-1185">Reference proteome</keyword>
<dbReference type="EMBL" id="JBIGHZ010000002">
    <property type="protein sequence ID" value="MFG6447923.1"/>
    <property type="molecule type" value="Genomic_DNA"/>
</dbReference>
<reference evidence="2 3" key="1">
    <citation type="submission" date="2024-08" db="EMBL/GenBank/DDBJ databases">
        <authorList>
            <person name="Lu H."/>
        </authorList>
    </citation>
    <scope>NUCLEOTIDE SEQUENCE [LARGE SCALE GENOMIC DNA]</scope>
    <source>
        <strain evidence="2 3">BYS180W</strain>
    </source>
</reference>
<dbReference type="RefSeq" id="WP_394459726.1">
    <property type="nucleotide sequence ID" value="NZ_JBIGHZ010000002.1"/>
</dbReference>
<evidence type="ECO:0000313" key="2">
    <source>
        <dbReference type="EMBL" id="MFG6447923.1"/>
    </source>
</evidence>
<gene>
    <name evidence="2" type="ORF">ACG0Z6_06640</name>
</gene>
<evidence type="ECO:0000256" key="1">
    <source>
        <dbReference type="SAM" id="SignalP"/>
    </source>
</evidence>
<keyword evidence="1" id="KW-0732">Signal</keyword>
<sequence length="259" mass="29027">MIKQLRLLSLLLVLLFVAVQAAWEQWRAGDWSNPQLLMVYPVAGDGAADTARYVAGLKASEFEAIEQFFAQQARAHGVLSERPIRVLLGPALSSVPPRIPERASALEAMGWALRMRWWAWRHTPPSSPVPQVRMFLIYHSEHSTLESLPHSTALQKGRIGVAHLWASTEQAEQNAVVVAHEALHTWGASDKYDRDTLMPLFPQGYAQPHQWPRHPQAQTELMAGRRALDDTHSRMPADLSEVVVGESTALEIGWRDTAR</sequence>
<organism evidence="2 3">
    <name type="scientific">Roseateles rivi</name>
    <dbReference type="NCBI Taxonomy" id="3299028"/>
    <lineage>
        <taxon>Bacteria</taxon>
        <taxon>Pseudomonadati</taxon>
        <taxon>Pseudomonadota</taxon>
        <taxon>Betaproteobacteria</taxon>
        <taxon>Burkholderiales</taxon>
        <taxon>Sphaerotilaceae</taxon>
        <taxon>Roseateles</taxon>
    </lineage>
</organism>